<evidence type="ECO:0000313" key="5">
    <source>
        <dbReference type="EMBL" id="GAH06114.1"/>
    </source>
</evidence>
<dbReference type="GO" id="GO:0016853">
    <property type="term" value="F:isomerase activity"/>
    <property type="evidence" value="ECO:0007669"/>
    <property type="project" value="UniProtKB-KW"/>
</dbReference>
<gene>
    <name evidence="5" type="ORF">S01H4_60764</name>
</gene>
<dbReference type="InterPro" id="IPR024694">
    <property type="entry name" value="PurE_prokaryotes"/>
</dbReference>
<dbReference type="PANTHER" id="PTHR23046:SF2">
    <property type="entry name" value="PHOSPHORIBOSYLAMINOIMIDAZOLE CARBOXYLASE"/>
    <property type="match status" value="1"/>
</dbReference>
<keyword evidence="2" id="KW-0413">Isomerase</keyword>
<reference evidence="5" key="1">
    <citation type="journal article" date="2014" name="Front. Microbiol.">
        <title>High frequency of phylogenetically diverse reductive dehalogenase-homologous genes in deep subseafloor sedimentary metagenomes.</title>
        <authorList>
            <person name="Kawai M."/>
            <person name="Futagami T."/>
            <person name="Toyoda A."/>
            <person name="Takaki Y."/>
            <person name="Nishi S."/>
            <person name="Hori S."/>
            <person name="Arai W."/>
            <person name="Tsubouchi T."/>
            <person name="Morono Y."/>
            <person name="Uchiyama I."/>
            <person name="Ito T."/>
            <person name="Fujiyama A."/>
            <person name="Inagaki F."/>
            <person name="Takami H."/>
        </authorList>
    </citation>
    <scope>NUCLEOTIDE SEQUENCE</scope>
    <source>
        <strain evidence="5">Expedition CK06-06</strain>
    </source>
</reference>
<dbReference type="HAMAP" id="MF_01929">
    <property type="entry name" value="PurE_classI"/>
    <property type="match status" value="1"/>
</dbReference>
<keyword evidence="1" id="KW-0658">Purine biosynthesis</keyword>
<organism evidence="5">
    <name type="scientific">marine sediment metagenome</name>
    <dbReference type="NCBI Taxonomy" id="412755"/>
    <lineage>
        <taxon>unclassified sequences</taxon>
        <taxon>metagenomes</taxon>
        <taxon>ecological metagenomes</taxon>
    </lineage>
</organism>
<dbReference type="GO" id="GO:0006189">
    <property type="term" value="P:'de novo' IMP biosynthetic process"/>
    <property type="evidence" value="ECO:0007669"/>
    <property type="project" value="InterPro"/>
</dbReference>
<dbReference type="PANTHER" id="PTHR23046">
    <property type="entry name" value="PHOSPHORIBOSYLAMINOIMIDAZOLE CARBOXYLASE CATALYTIC SUBUNIT"/>
    <property type="match status" value="1"/>
</dbReference>
<dbReference type="EMBL" id="BART01035898">
    <property type="protein sequence ID" value="GAH06114.1"/>
    <property type="molecule type" value="Genomic_DNA"/>
</dbReference>
<dbReference type="Pfam" id="PF00731">
    <property type="entry name" value="AIRC"/>
    <property type="match status" value="1"/>
</dbReference>
<dbReference type="InterPro" id="IPR033747">
    <property type="entry name" value="PurE_ClassI"/>
</dbReference>
<dbReference type="SMART" id="SM01001">
    <property type="entry name" value="AIRC"/>
    <property type="match status" value="1"/>
</dbReference>
<dbReference type="NCBIfam" id="TIGR01162">
    <property type="entry name" value="purE"/>
    <property type="match status" value="1"/>
</dbReference>
<evidence type="ECO:0000256" key="1">
    <source>
        <dbReference type="ARBA" id="ARBA00022755"/>
    </source>
</evidence>
<name>X1DM91_9ZZZZ</name>
<evidence type="ECO:0000256" key="2">
    <source>
        <dbReference type="ARBA" id="ARBA00023235"/>
    </source>
</evidence>
<dbReference type="PIRSF" id="PIRSF001338">
    <property type="entry name" value="AIR_carboxylase"/>
    <property type="match status" value="1"/>
</dbReference>
<proteinExistence type="inferred from homology"/>
<protein>
    <recommendedName>
        <fullName evidence="4">PurE domain-containing protein</fullName>
    </recommendedName>
</protein>
<evidence type="ECO:0000256" key="3">
    <source>
        <dbReference type="ARBA" id="ARBA00025704"/>
    </source>
</evidence>
<sequence>MIGKAAIVMGSKSDAEIMKQAADVLDEFGVENETFVISAHRTPKAATEFATNAEQNGFEVIIAGAGGAAHLPGVIAGLTPLPVIGVPVKSAALNGLDSLLSIVQMPSGVPVATVAIDGAKNAGIL</sequence>
<feature type="non-terminal residue" evidence="5">
    <location>
        <position position="125"/>
    </location>
</feature>
<dbReference type="SUPFAM" id="SSF52255">
    <property type="entry name" value="N5-CAIR mutase (phosphoribosylaminoimidazole carboxylase, PurE)"/>
    <property type="match status" value="1"/>
</dbReference>
<evidence type="ECO:0000259" key="4">
    <source>
        <dbReference type="SMART" id="SM01001"/>
    </source>
</evidence>
<accession>X1DM91</accession>
<comment type="pathway">
    <text evidence="3">Purine metabolism.</text>
</comment>
<dbReference type="AlphaFoldDB" id="X1DM91"/>
<comment type="caution">
    <text evidence="5">The sequence shown here is derived from an EMBL/GenBank/DDBJ whole genome shotgun (WGS) entry which is preliminary data.</text>
</comment>
<dbReference type="InterPro" id="IPR000031">
    <property type="entry name" value="PurE_dom"/>
</dbReference>
<feature type="domain" description="PurE" evidence="4">
    <location>
        <begin position="3"/>
        <end position="125"/>
    </location>
</feature>
<dbReference type="Gene3D" id="3.40.50.1970">
    <property type="match status" value="1"/>
</dbReference>